<keyword evidence="5" id="KW-0418">Kinase</keyword>
<dbReference type="EC" id="2.7.13.3" evidence="2"/>
<dbReference type="STRING" id="80876.SAMN05421779_102565"/>
<accession>A0A1N7K1N8</accession>
<evidence type="ECO:0000313" key="9">
    <source>
        <dbReference type="Proteomes" id="UP000185678"/>
    </source>
</evidence>
<evidence type="ECO:0000256" key="3">
    <source>
        <dbReference type="ARBA" id="ARBA00022553"/>
    </source>
</evidence>
<evidence type="ECO:0000259" key="7">
    <source>
        <dbReference type="PROSITE" id="PS50839"/>
    </source>
</evidence>
<keyword evidence="9" id="KW-1185">Reference proteome</keyword>
<dbReference type="InterPro" id="IPR013655">
    <property type="entry name" value="PAS_fold_3"/>
</dbReference>
<dbReference type="PROSITE" id="PS50109">
    <property type="entry name" value="HIS_KIN"/>
    <property type="match status" value="1"/>
</dbReference>
<protein>
    <recommendedName>
        <fullName evidence="2">histidine kinase</fullName>
        <ecNumber evidence="2">2.7.13.3</ecNumber>
    </recommendedName>
</protein>
<dbReference type="Gene3D" id="3.30.450.20">
    <property type="entry name" value="PAS domain"/>
    <property type="match status" value="1"/>
</dbReference>
<evidence type="ECO:0000256" key="4">
    <source>
        <dbReference type="ARBA" id="ARBA00022679"/>
    </source>
</evidence>
<dbReference type="SUPFAM" id="SSF55785">
    <property type="entry name" value="PYP-like sensor domain (PAS domain)"/>
    <property type="match status" value="1"/>
</dbReference>
<evidence type="ECO:0000259" key="6">
    <source>
        <dbReference type="PROSITE" id="PS50109"/>
    </source>
</evidence>
<dbReference type="InterPro" id="IPR036890">
    <property type="entry name" value="HATPase_C_sf"/>
</dbReference>
<dbReference type="SUPFAM" id="SSF55874">
    <property type="entry name" value="ATPase domain of HSP90 chaperone/DNA topoisomerase II/histidine kinase"/>
    <property type="match status" value="1"/>
</dbReference>
<name>A0A1N7K1N8_9PROT</name>
<dbReference type="SMART" id="SM00388">
    <property type="entry name" value="HisKA"/>
    <property type="match status" value="1"/>
</dbReference>
<dbReference type="InterPro" id="IPR005467">
    <property type="entry name" value="His_kinase_dom"/>
</dbReference>
<keyword evidence="4" id="KW-0808">Transferase</keyword>
<dbReference type="Pfam" id="PF08447">
    <property type="entry name" value="PAS_3"/>
    <property type="match status" value="1"/>
</dbReference>
<dbReference type="SMART" id="SM01079">
    <property type="entry name" value="CHASE"/>
    <property type="match status" value="1"/>
</dbReference>
<sequence>MQQSDSNRRVIREWHKISLSVVAGLLAMGLLLLADMPERALRQASERLDMLGKASSLRARLESQLNEHLRITEALAGLMSVRGELGDEEFRAVAAALQRQAPAMRNLGVTSGTTIRQVYPLEGNQAIVGVRYQDLPTQWPQVEQAIRERSSILAGPVRLVQGGNGLIERTPVFAQDDQRFLGLVSLVLNSDELFRLSGLLEDPTMDIALARAIPLSATSQGLETFYGRAGLVDEQPIILPIRMLGAEWQMLAVPRGGWEAQRIFHPLRLVVQAALALLIMFGSFALLGHVQRLRLALRDIAAKEHRLKTAQSVARMGDMEWAAASREMQCSEQLYAILGMPPESGPLRTEDFWRAVHADDQDALAATLQQVLQNGSTASITVRLWTTEGELCWAQMNLQRMPGNRLFATLTDVTVRQREDEERRRMLTRLRRSNEDLEQFTWIASHHLQEPLRMIGSYLQLLERRYQDRLDDDALAFIDFAAKGAQRLQNLLIDLLAYTRLTAEQGLPETVDTAAVVEQVRLGLAGALELAGADLEIGFLPPVIGWRDQLAAVFQHLISNAIQYRAFNRPLQIRIAAEKQGQLWEFRVADNGTGIDPLFHGQIFKIFRRLSNDYEGHGTGMGLALCLRVVEHHGGTLQVESQVDQGATFIFTLPGSGRQTQAL</sequence>
<dbReference type="PANTHER" id="PTHR43304">
    <property type="entry name" value="PHYTOCHROME-LIKE PROTEIN CPH1"/>
    <property type="match status" value="1"/>
</dbReference>
<dbReference type="Gene3D" id="3.30.565.10">
    <property type="entry name" value="Histidine kinase-like ATPase, C-terminal domain"/>
    <property type="match status" value="1"/>
</dbReference>
<dbReference type="CDD" id="cd00082">
    <property type="entry name" value="HisKA"/>
    <property type="match status" value="1"/>
</dbReference>
<dbReference type="InterPro" id="IPR035965">
    <property type="entry name" value="PAS-like_dom_sf"/>
</dbReference>
<dbReference type="EMBL" id="FTOA01000002">
    <property type="protein sequence ID" value="SIS55471.1"/>
    <property type="molecule type" value="Genomic_DNA"/>
</dbReference>
<dbReference type="Pfam" id="PF03924">
    <property type="entry name" value="CHASE"/>
    <property type="match status" value="1"/>
</dbReference>
<feature type="domain" description="Histidine kinase" evidence="6">
    <location>
        <begin position="443"/>
        <end position="657"/>
    </location>
</feature>
<evidence type="ECO:0000256" key="2">
    <source>
        <dbReference type="ARBA" id="ARBA00012438"/>
    </source>
</evidence>
<reference evidence="8 9" key="1">
    <citation type="submission" date="2017-01" db="EMBL/GenBank/DDBJ databases">
        <authorList>
            <person name="Mah S.A."/>
            <person name="Swanson W.J."/>
            <person name="Moy G.W."/>
            <person name="Vacquier V.D."/>
        </authorList>
    </citation>
    <scope>NUCLEOTIDE SEQUENCE [LARGE SCALE GENOMIC DNA]</scope>
    <source>
        <strain evidence="8 9">DSM 11589</strain>
    </source>
</reference>
<dbReference type="Gene3D" id="1.10.287.130">
    <property type="match status" value="1"/>
</dbReference>
<dbReference type="RefSeq" id="WP_076399411.1">
    <property type="nucleotide sequence ID" value="NZ_FTOA01000002.1"/>
</dbReference>
<dbReference type="InterPro" id="IPR006189">
    <property type="entry name" value="CHASE_dom"/>
</dbReference>
<proteinExistence type="predicted"/>
<dbReference type="Pfam" id="PF00512">
    <property type="entry name" value="HisKA"/>
    <property type="match status" value="1"/>
</dbReference>
<evidence type="ECO:0000256" key="1">
    <source>
        <dbReference type="ARBA" id="ARBA00000085"/>
    </source>
</evidence>
<dbReference type="Proteomes" id="UP000185678">
    <property type="component" value="Unassembled WGS sequence"/>
</dbReference>
<feature type="domain" description="CHASE" evidence="7">
    <location>
        <begin position="115"/>
        <end position="194"/>
    </location>
</feature>
<dbReference type="PANTHER" id="PTHR43304:SF1">
    <property type="entry name" value="PAC DOMAIN-CONTAINING PROTEIN"/>
    <property type="match status" value="1"/>
</dbReference>
<dbReference type="AlphaFoldDB" id="A0A1N7K1N8"/>
<dbReference type="InterPro" id="IPR036097">
    <property type="entry name" value="HisK_dim/P_sf"/>
</dbReference>
<evidence type="ECO:0000313" key="8">
    <source>
        <dbReference type="EMBL" id="SIS55471.1"/>
    </source>
</evidence>
<dbReference type="OrthoDB" id="7313492at2"/>
<dbReference type="PROSITE" id="PS50839">
    <property type="entry name" value="CHASE"/>
    <property type="match status" value="1"/>
</dbReference>
<evidence type="ECO:0000256" key="5">
    <source>
        <dbReference type="ARBA" id="ARBA00022777"/>
    </source>
</evidence>
<dbReference type="Pfam" id="PF02518">
    <property type="entry name" value="HATPase_c"/>
    <property type="match status" value="1"/>
</dbReference>
<comment type="catalytic activity">
    <reaction evidence="1">
        <text>ATP + protein L-histidine = ADP + protein N-phospho-L-histidine.</text>
        <dbReference type="EC" id="2.7.13.3"/>
    </reaction>
</comment>
<dbReference type="GO" id="GO:0000155">
    <property type="term" value="F:phosphorelay sensor kinase activity"/>
    <property type="evidence" value="ECO:0007669"/>
    <property type="project" value="InterPro"/>
</dbReference>
<dbReference type="InterPro" id="IPR004358">
    <property type="entry name" value="Sig_transdc_His_kin-like_C"/>
</dbReference>
<organism evidence="8 9">
    <name type="scientific">Insolitispirillum peregrinum</name>
    <dbReference type="NCBI Taxonomy" id="80876"/>
    <lineage>
        <taxon>Bacteria</taxon>
        <taxon>Pseudomonadati</taxon>
        <taxon>Pseudomonadota</taxon>
        <taxon>Alphaproteobacteria</taxon>
        <taxon>Rhodospirillales</taxon>
        <taxon>Novispirillaceae</taxon>
        <taxon>Insolitispirillum</taxon>
    </lineage>
</organism>
<dbReference type="SUPFAM" id="SSF47384">
    <property type="entry name" value="Homodimeric domain of signal transducing histidine kinase"/>
    <property type="match status" value="1"/>
</dbReference>
<keyword evidence="3" id="KW-0597">Phosphoprotein</keyword>
<gene>
    <name evidence="8" type="ORF">SAMN05421779_102565</name>
</gene>
<dbReference type="InterPro" id="IPR052162">
    <property type="entry name" value="Sensor_kinase/Photoreceptor"/>
</dbReference>
<dbReference type="PRINTS" id="PR00344">
    <property type="entry name" value="BCTRLSENSOR"/>
</dbReference>
<dbReference type="InterPro" id="IPR003661">
    <property type="entry name" value="HisK_dim/P_dom"/>
</dbReference>
<dbReference type="SMART" id="SM00387">
    <property type="entry name" value="HATPase_c"/>
    <property type="match status" value="1"/>
</dbReference>
<dbReference type="InterPro" id="IPR003594">
    <property type="entry name" value="HATPase_dom"/>
</dbReference>